<dbReference type="Proteomes" id="UP001066276">
    <property type="component" value="Chromosome 3_1"/>
</dbReference>
<keyword evidence="2" id="KW-1185">Reference proteome</keyword>
<protein>
    <recommendedName>
        <fullName evidence="3">Secreted protein</fullName>
    </recommendedName>
</protein>
<accession>A0AAV7UHP2</accession>
<proteinExistence type="predicted"/>
<dbReference type="AlphaFoldDB" id="A0AAV7UHP2"/>
<organism evidence="1 2">
    <name type="scientific">Pleurodeles waltl</name>
    <name type="common">Iberian ribbed newt</name>
    <dbReference type="NCBI Taxonomy" id="8319"/>
    <lineage>
        <taxon>Eukaryota</taxon>
        <taxon>Metazoa</taxon>
        <taxon>Chordata</taxon>
        <taxon>Craniata</taxon>
        <taxon>Vertebrata</taxon>
        <taxon>Euteleostomi</taxon>
        <taxon>Amphibia</taxon>
        <taxon>Batrachia</taxon>
        <taxon>Caudata</taxon>
        <taxon>Salamandroidea</taxon>
        <taxon>Salamandridae</taxon>
        <taxon>Pleurodelinae</taxon>
        <taxon>Pleurodeles</taxon>
    </lineage>
</organism>
<reference evidence="1" key="1">
    <citation type="journal article" date="2022" name="bioRxiv">
        <title>Sequencing and chromosome-scale assembly of the giantPleurodeles waltlgenome.</title>
        <authorList>
            <person name="Brown T."/>
            <person name="Elewa A."/>
            <person name="Iarovenko S."/>
            <person name="Subramanian E."/>
            <person name="Araus A.J."/>
            <person name="Petzold A."/>
            <person name="Susuki M."/>
            <person name="Suzuki K.-i.T."/>
            <person name="Hayashi T."/>
            <person name="Toyoda A."/>
            <person name="Oliveira C."/>
            <person name="Osipova E."/>
            <person name="Leigh N.D."/>
            <person name="Simon A."/>
            <person name="Yun M.H."/>
        </authorList>
    </citation>
    <scope>NUCLEOTIDE SEQUENCE</scope>
    <source>
        <strain evidence="1">20211129_DDA</strain>
        <tissue evidence="1">Liver</tissue>
    </source>
</reference>
<evidence type="ECO:0008006" key="3">
    <source>
        <dbReference type="Google" id="ProtNLM"/>
    </source>
</evidence>
<sequence>MRPRYIAAVSRFLPTAWAAILLHYQRGTARSQVAAVPYLAVLVSVFRSALGRRVPAFTQAAHPACPIRQPRSIISDPEWSSVPPLCFRHCSIMCGWWIGTIWQDFFAGRRRSCFLSICLGLHLGHAPSNCSSS</sequence>
<name>A0AAV7UHP2_PLEWA</name>
<dbReference type="EMBL" id="JANPWB010000005">
    <property type="protein sequence ID" value="KAJ1188557.1"/>
    <property type="molecule type" value="Genomic_DNA"/>
</dbReference>
<gene>
    <name evidence="1" type="ORF">NDU88_005318</name>
</gene>
<comment type="caution">
    <text evidence="1">The sequence shown here is derived from an EMBL/GenBank/DDBJ whole genome shotgun (WGS) entry which is preliminary data.</text>
</comment>
<evidence type="ECO:0000313" key="1">
    <source>
        <dbReference type="EMBL" id="KAJ1188557.1"/>
    </source>
</evidence>
<evidence type="ECO:0000313" key="2">
    <source>
        <dbReference type="Proteomes" id="UP001066276"/>
    </source>
</evidence>